<sequence>ELASASFSPFDSFHSSVAMKEEKCCCGLLKITTAVKIILWFTILFGFLHAVTPSILNVSATMAFVLKGIVIVAVLSAILALIGIRKDAPKLMKPAIIFNVIIQALLLMQVFYSIAAIFFPNIPLPVEVKDVMETLEIRFESVEDKVKNILQSIAAAILVINIVIYAISLRVLVLIVKCFFAIKSKRYQPVPVFRMPPRSLVVNSDQSADQIAMNSIPKPATSIEMVEAQP</sequence>
<dbReference type="AlphaFoldDB" id="A0AAN5CIL5"/>
<keyword evidence="1" id="KW-0812">Transmembrane</keyword>
<evidence type="ECO:0000256" key="1">
    <source>
        <dbReference type="SAM" id="Phobius"/>
    </source>
</evidence>
<dbReference type="EMBL" id="BTRK01000004">
    <property type="protein sequence ID" value="GMR45110.1"/>
    <property type="molecule type" value="Genomic_DNA"/>
</dbReference>
<name>A0AAN5CIL5_9BILA</name>
<dbReference type="PANTHER" id="PTHR34851:SF5">
    <property type="entry name" value="MARVEL DOMAIN-CONTAINING PROTEIN"/>
    <property type="match status" value="1"/>
</dbReference>
<gene>
    <name evidence="2" type="ORF">PMAYCL1PPCAC_15305</name>
</gene>
<keyword evidence="1" id="KW-1133">Transmembrane helix</keyword>
<proteinExistence type="predicted"/>
<feature type="transmembrane region" description="Helical" evidence="1">
    <location>
        <begin position="96"/>
        <end position="119"/>
    </location>
</feature>
<keyword evidence="3" id="KW-1185">Reference proteome</keyword>
<feature type="transmembrane region" description="Helical" evidence="1">
    <location>
        <begin position="62"/>
        <end position="84"/>
    </location>
</feature>
<evidence type="ECO:0000313" key="3">
    <source>
        <dbReference type="Proteomes" id="UP001328107"/>
    </source>
</evidence>
<reference evidence="3" key="1">
    <citation type="submission" date="2022-10" db="EMBL/GenBank/DDBJ databases">
        <title>Genome assembly of Pristionchus species.</title>
        <authorList>
            <person name="Yoshida K."/>
            <person name="Sommer R.J."/>
        </authorList>
    </citation>
    <scope>NUCLEOTIDE SEQUENCE [LARGE SCALE GENOMIC DNA]</scope>
    <source>
        <strain evidence="3">RS5460</strain>
    </source>
</reference>
<dbReference type="PANTHER" id="PTHR34851">
    <property type="entry name" value="PROTEIN CBG05235-RELATED"/>
    <property type="match status" value="1"/>
</dbReference>
<feature type="non-terminal residue" evidence="2">
    <location>
        <position position="1"/>
    </location>
</feature>
<evidence type="ECO:0000313" key="2">
    <source>
        <dbReference type="EMBL" id="GMR45110.1"/>
    </source>
</evidence>
<organism evidence="2 3">
    <name type="scientific">Pristionchus mayeri</name>
    <dbReference type="NCBI Taxonomy" id="1317129"/>
    <lineage>
        <taxon>Eukaryota</taxon>
        <taxon>Metazoa</taxon>
        <taxon>Ecdysozoa</taxon>
        <taxon>Nematoda</taxon>
        <taxon>Chromadorea</taxon>
        <taxon>Rhabditida</taxon>
        <taxon>Rhabditina</taxon>
        <taxon>Diplogasteromorpha</taxon>
        <taxon>Diplogasteroidea</taxon>
        <taxon>Neodiplogasteridae</taxon>
        <taxon>Pristionchus</taxon>
    </lineage>
</organism>
<comment type="caution">
    <text evidence="2">The sequence shown here is derived from an EMBL/GenBank/DDBJ whole genome shotgun (WGS) entry which is preliminary data.</text>
</comment>
<keyword evidence="1" id="KW-0472">Membrane</keyword>
<accession>A0AAN5CIL5</accession>
<protein>
    <submittedName>
        <fullName evidence="2">Uncharacterized protein</fullName>
    </submittedName>
</protein>
<dbReference type="Proteomes" id="UP001328107">
    <property type="component" value="Unassembled WGS sequence"/>
</dbReference>
<feature type="transmembrane region" description="Helical" evidence="1">
    <location>
        <begin position="149"/>
        <end position="176"/>
    </location>
</feature>